<sequence length="446" mass="48358">MGDTAVKGTGQTEVPAEASTETLETSETLTLDEYRARARVWIRENLRPVPAAGPAPVGMRTTETPPEVIAAGRALQRKLFDAGYAGITWPREYGGQGLGGEYERAFLEEARGYQMPNLGIAGGTTFGVCAMTMLAHASPDFLRRHIPRILTAEELFVQFFSEPEAGSDLAGVRSRAVREGGRWILNGAKIWSSGAYYADWGMCLARTDWDVPKHRGLTWFAVPIGAKGVTVRRIRQITGDAEFCEEFFDNVELTDDDVIGDVNDGWTVAQTMLMFERGGGLSHGGPVRKVPQGIAPDLVELARSVGRIDDPQARDLIVRAHVDDVARRALMARLGGLMRAEPGRAAHLASYAKLASGVHDPVRANLAMAIGGPDAVAWEENDEAAGRTAIGFLNSRFMSIAGGTNEVQRNGIGERVLGLPREPSFDSGKPFREVLRDARNWSGRAG</sequence>
<dbReference type="GO" id="GO:0016627">
    <property type="term" value="F:oxidoreductase activity, acting on the CH-CH group of donors"/>
    <property type="evidence" value="ECO:0007669"/>
    <property type="project" value="InterPro"/>
</dbReference>
<dbReference type="InterPro" id="IPR006091">
    <property type="entry name" value="Acyl-CoA_Oxase/DH_mid-dom"/>
</dbReference>
<evidence type="ECO:0000256" key="5">
    <source>
        <dbReference type="ARBA" id="ARBA00023002"/>
    </source>
</evidence>
<dbReference type="SUPFAM" id="SSF47203">
    <property type="entry name" value="Acyl-CoA dehydrogenase C-terminal domain-like"/>
    <property type="match status" value="1"/>
</dbReference>
<dbReference type="EMBL" id="FAOZ01000012">
    <property type="protein sequence ID" value="CUU57480.1"/>
    <property type="molecule type" value="Genomic_DNA"/>
</dbReference>
<dbReference type="RefSeq" id="WP_226930944.1">
    <property type="nucleotide sequence ID" value="NZ_FAOZ01000012.1"/>
</dbReference>
<dbReference type="PANTHER" id="PTHR43292">
    <property type="entry name" value="ACYL-COA DEHYDROGENASE"/>
    <property type="match status" value="1"/>
</dbReference>
<evidence type="ECO:0000313" key="11">
    <source>
        <dbReference type="EMBL" id="CUU57480.1"/>
    </source>
</evidence>
<dbReference type="Gene3D" id="1.10.540.10">
    <property type="entry name" value="Acyl-CoA dehydrogenase/oxidase, N-terminal domain"/>
    <property type="match status" value="1"/>
</dbReference>
<dbReference type="Gene3D" id="2.40.110.10">
    <property type="entry name" value="Butyryl-CoA Dehydrogenase, subunit A, domain 2"/>
    <property type="match status" value="1"/>
</dbReference>
<evidence type="ECO:0000256" key="2">
    <source>
        <dbReference type="ARBA" id="ARBA00009347"/>
    </source>
</evidence>
<dbReference type="FunFam" id="2.40.110.10:FF:000011">
    <property type="entry name" value="Acyl-CoA dehydrogenase FadE34"/>
    <property type="match status" value="1"/>
</dbReference>
<accession>A0A0S4QRF5</accession>
<dbReference type="Gene3D" id="1.20.140.10">
    <property type="entry name" value="Butyryl-CoA Dehydrogenase, subunit A, domain 3"/>
    <property type="match status" value="1"/>
</dbReference>
<dbReference type="InterPro" id="IPR013786">
    <property type="entry name" value="AcylCoA_DH/ox_N"/>
</dbReference>
<evidence type="ECO:0000256" key="1">
    <source>
        <dbReference type="ARBA" id="ARBA00001974"/>
    </source>
</evidence>
<dbReference type="PANTHER" id="PTHR43292:SF4">
    <property type="entry name" value="ACYL-COA DEHYDROGENASE FADE34"/>
    <property type="match status" value="1"/>
</dbReference>
<evidence type="ECO:0000259" key="9">
    <source>
        <dbReference type="Pfam" id="PF02770"/>
    </source>
</evidence>
<dbReference type="AlphaFoldDB" id="A0A0S4QRF5"/>
<feature type="domain" description="Acyl-CoA dehydrogenase/oxidase C-terminal" evidence="8">
    <location>
        <begin position="263"/>
        <end position="417"/>
    </location>
</feature>
<feature type="region of interest" description="Disordered" evidence="7">
    <location>
        <begin position="1"/>
        <end position="27"/>
    </location>
</feature>
<dbReference type="Pfam" id="PF00441">
    <property type="entry name" value="Acyl-CoA_dh_1"/>
    <property type="match status" value="1"/>
</dbReference>
<evidence type="ECO:0000259" key="8">
    <source>
        <dbReference type="Pfam" id="PF00441"/>
    </source>
</evidence>
<evidence type="ECO:0000256" key="3">
    <source>
        <dbReference type="ARBA" id="ARBA00022630"/>
    </source>
</evidence>
<feature type="compositionally biased region" description="Low complexity" evidence="7">
    <location>
        <begin position="16"/>
        <end position="27"/>
    </location>
</feature>
<gene>
    <name evidence="11" type="ORF">Ga0074812_112140</name>
</gene>
<dbReference type="SUPFAM" id="SSF56645">
    <property type="entry name" value="Acyl-CoA dehydrogenase NM domain-like"/>
    <property type="match status" value="1"/>
</dbReference>
<reference evidence="12" key="1">
    <citation type="submission" date="2015-11" db="EMBL/GenBank/DDBJ databases">
        <authorList>
            <person name="Varghese N."/>
        </authorList>
    </citation>
    <scope>NUCLEOTIDE SEQUENCE [LARGE SCALE GENOMIC DNA]</scope>
    <source>
        <strain evidence="12">DSM 45899</strain>
    </source>
</reference>
<dbReference type="InterPro" id="IPR052161">
    <property type="entry name" value="Mycobact_Acyl-CoA_DH"/>
</dbReference>
<dbReference type="Pfam" id="PF02770">
    <property type="entry name" value="Acyl-CoA_dh_M"/>
    <property type="match status" value="1"/>
</dbReference>
<dbReference type="Proteomes" id="UP000198802">
    <property type="component" value="Unassembled WGS sequence"/>
</dbReference>
<dbReference type="InterPro" id="IPR037069">
    <property type="entry name" value="AcylCoA_DH/ox_N_sf"/>
</dbReference>
<dbReference type="Pfam" id="PF02771">
    <property type="entry name" value="Acyl-CoA_dh_N"/>
    <property type="match status" value="1"/>
</dbReference>
<dbReference type="InterPro" id="IPR046373">
    <property type="entry name" value="Acyl-CoA_Oxase/DH_mid-dom_sf"/>
</dbReference>
<feature type="domain" description="Acyl-CoA oxidase/dehydrogenase middle" evidence="9">
    <location>
        <begin position="160"/>
        <end position="251"/>
    </location>
</feature>
<keyword evidence="3 6" id="KW-0285">Flavoprotein</keyword>
<keyword evidence="12" id="KW-1185">Reference proteome</keyword>
<evidence type="ECO:0000256" key="4">
    <source>
        <dbReference type="ARBA" id="ARBA00022827"/>
    </source>
</evidence>
<comment type="similarity">
    <text evidence="2 6">Belongs to the acyl-CoA dehydrogenase family.</text>
</comment>
<evidence type="ECO:0000256" key="6">
    <source>
        <dbReference type="RuleBase" id="RU362125"/>
    </source>
</evidence>
<dbReference type="InterPro" id="IPR009075">
    <property type="entry name" value="AcylCo_DH/oxidase_C"/>
</dbReference>
<organism evidence="11 12">
    <name type="scientific">Parafrankia irregularis</name>
    <dbReference type="NCBI Taxonomy" id="795642"/>
    <lineage>
        <taxon>Bacteria</taxon>
        <taxon>Bacillati</taxon>
        <taxon>Actinomycetota</taxon>
        <taxon>Actinomycetes</taxon>
        <taxon>Frankiales</taxon>
        <taxon>Frankiaceae</taxon>
        <taxon>Parafrankia</taxon>
    </lineage>
</organism>
<name>A0A0S4QRF5_9ACTN</name>
<evidence type="ECO:0000313" key="12">
    <source>
        <dbReference type="Proteomes" id="UP000198802"/>
    </source>
</evidence>
<dbReference type="GO" id="GO:0050660">
    <property type="term" value="F:flavin adenine dinucleotide binding"/>
    <property type="evidence" value="ECO:0007669"/>
    <property type="project" value="InterPro"/>
</dbReference>
<dbReference type="InterPro" id="IPR036250">
    <property type="entry name" value="AcylCo_DH-like_C"/>
</dbReference>
<dbReference type="GO" id="GO:0005886">
    <property type="term" value="C:plasma membrane"/>
    <property type="evidence" value="ECO:0007669"/>
    <property type="project" value="TreeGrafter"/>
</dbReference>
<comment type="cofactor">
    <cofactor evidence="1 6">
        <name>FAD</name>
        <dbReference type="ChEBI" id="CHEBI:57692"/>
    </cofactor>
</comment>
<keyword evidence="4 6" id="KW-0274">FAD</keyword>
<protein>
    <submittedName>
        <fullName evidence="11">Acyl-CoA dehydrogenase</fullName>
    </submittedName>
</protein>
<evidence type="ECO:0000256" key="7">
    <source>
        <dbReference type="SAM" id="MobiDB-lite"/>
    </source>
</evidence>
<keyword evidence="5 6" id="KW-0560">Oxidoreductase</keyword>
<proteinExistence type="inferred from homology"/>
<dbReference type="InterPro" id="IPR009100">
    <property type="entry name" value="AcylCoA_DH/oxidase_NM_dom_sf"/>
</dbReference>
<feature type="domain" description="Acyl-CoA dehydrogenase/oxidase N-terminal" evidence="10">
    <location>
        <begin position="73"/>
        <end position="153"/>
    </location>
</feature>
<evidence type="ECO:0000259" key="10">
    <source>
        <dbReference type="Pfam" id="PF02771"/>
    </source>
</evidence>